<evidence type="ECO:0000256" key="6">
    <source>
        <dbReference type="SAM" id="Phobius"/>
    </source>
</evidence>
<name>A0A517LCS7_9PEZI</name>
<dbReference type="CDD" id="cd12087">
    <property type="entry name" value="TM_EGFR-like"/>
    <property type="match status" value="1"/>
</dbReference>
<gene>
    <name evidence="8" type="ORF">FKW77_008789</name>
</gene>
<feature type="chain" id="PRO_5021880146" description="Mid2 domain-containing protein" evidence="7">
    <location>
        <begin position="23"/>
        <end position="283"/>
    </location>
</feature>
<proteinExistence type="predicted"/>
<dbReference type="PANTHER" id="PTHR15549">
    <property type="entry name" value="PAIRED IMMUNOGLOBULIN-LIKE TYPE 2 RECEPTOR"/>
    <property type="match status" value="1"/>
</dbReference>
<keyword evidence="7" id="KW-0732">Signal</keyword>
<dbReference type="InterPro" id="IPR051694">
    <property type="entry name" value="Immunoregulatory_rcpt-like"/>
</dbReference>
<evidence type="ECO:0008006" key="10">
    <source>
        <dbReference type="Google" id="ProtNLM"/>
    </source>
</evidence>
<evidence type="ECO:0000256" key="1">
    <source>
        <dbReference type="ARBA" id="ARBA00004167"/>
    </source>
</evidence>
<dbReference type="STRING" id="50376.A0A517LCS7"/>
<keyword evidence="2 6" id="KW-0812">Transmembrane</keyword>
<accession>A0A517LCS7</accession>
<evidence type="ECO:0000256" key="5">
    <source>
        <dbReference type="SAM" id="MobiDB-lite"/>
    </source>
</evidence>
<protein>
    <recommendedName>
        <fullName evidence="10">Mid2 domain-containing protein</fullName>
    </recommendedName>
</protein>
<organism evidence="8 9">
    <name type="scientific">Venturia effusa</name>
    <dbReference type="NCBI Taxonomy" id="50376"/>
    <lineage>
        <taxon>Eukaryota</taxon>
        <taxon>Fungi</taxon>
        <taxon>Dikarya</taxon>
        <taxon>Ascomycota</taxon>
        <taxon>Pezizomycotina</taxon>
        <taxon>Dothideomycetes</taxon>
        <taxon>Pleosporomycetidae</taxon>
        <taxon>Venturiales</taxon>
        <taxon>Venturiaceae</taxon>
        <taxon>Venturia</taxon>
    </lineage>
</organism>
<keyword evidence="3 6" id="KW-1133">Transmembrane helix</keyword>
<feature type="transmembrane region" description="Helical" evidence="6">
    <location>
        <begin position="212"/>
        <end position="233"/>
    </location>
</feature>
<keyword evidence="4 6" id="KW-0472">Membrane</keyword>
<evidence type="ECO:0000256" key="4">
    <source>
        <dbReference type="ARBA" id="ARBA00023136"/>
    </source>
</evidence>
<dbReference type="GO" id="GO:0016020">
    <property type="term" value="C:membrane"/>
    <property type="evidence" value="ECO:0007669"/>
    <property type="project" value="UniProtKB-SubCell"/>
</dbReference>
<dbReference type="EMBL" id="CP042193">
    <property type="protein sequence ID" value="QDS73447.1"/>
    <property type="molecule type" value="Genomic_DNA"/>
</dbReference>
<evidence type="ECO:0000256" key="3">
    <source>
        <dbReference type="ARBA" id="ARBA00022989"/>
    </source>
</evidence>
<dbReference type="OrthoDB" id="3689214at2759"/>
<dbReference type="AlphaFoldDB" id="A0A517LCS7"/>
<feature type="signal peptide" evidence="7">
    <location>
        <begin position="1"/>
        <end position="22"/>
    </location>
</feature>
<dbReference type="GO" id="GO:0071944">
    <property type="term" value="C:cell periphery"/>
    <property type="evidence" value="ECO:0007669"/>
    <property type="project" value="UniProtKB-ARBA"/>
</dbReference>
<evidence type="ECO:0000256" key="7">
    <source>
        <dbReference type="SAM" id="SignalP"/>
    </source>
</evidence>
<reference evidence="8 9" key="1">
    <citation type="submission" date="2019-07" db="EMBL/GenBank/DDBJ databases">
        <title>Finished genome of Venturia effusa.</title>
        <authorList>
            <person name="Young C.A."/>
            <person name="Cox M.P."/>
            <person name="Ganley A.R.D."/>
            <person name="David W.J."/>
        </authorList>
    </citation>
    <scope>NUCLEOTIDE SEQUENCE [LARGE SCALE GENOMIC DNA]</scope>
    <source>
        <strain evidence="9">albino</strain>
    </source>
</reference>
<sequence>MRTFGILTAINLLRQLIGTTTAQSVQILLWKVPDGTSPDLSLTFTNGVTLPLSWNNWSSPSYIDASTTLVDLWATSYDYNINKYAEILKESIDLTVAGNFAWTIAVPDKYLSVSAKYVLRFKEPAAKYSADTADLSSPGFLVLKATNSLSTTKSPSIIPTSTSTSSSITATSVTTSQPASTTPAASASTDPPATTPMVASQQQLGLNTGAKAGLGVGISLVVLAIVALVAFLLRRRKIPQQPVESPVYMEEKSPGGAPAEAWVEPVELSGGRVSVRPSELHGS</sequence>
<evidence type="ECO:0000313" key="8">
    <source>
        <dbReference type="EMBL" id="QDS73447.1"/>
    </source>
</evidence>
<feature type="compositionally biased region" description="Low complexity" evidence="5">
    <location>
        <begin position="151"/>
        <end position="196"/>
    </location>
</feature>
<comment type="subcellular location">
    <subcellularLocation>
        <location evidence="1">Membrane</location>
        <topology evidence="1">Single-pass membrane protein</topology>
    </subcellularLocation>
</comment>
<keyword evidence="9" id="KW-1185">Reference proteome</keyword>
<evidence type="ECO:0000256" key="2">
    <source>
        <dbReference type="ARBA" id="ARBA00022692"/>
    </source>
</evidence>
<evidence type="ECO:0000313" key="9">
    <source>
        <dbReference type="Proteomes" id="UP000316270"/>
    </source>
</evidence>
<dbReference type="Proteomes" id="UP000316270">
    <property type="component" value="Chromosome 9"/>
</dbReference>
<feature type="region of interest" description="Disordered" evidence="5">
    <location>
        <begin position="151"/>
        <end position="197"/>
    </location>
</feature>